<dbReference type="Gene3D" id="3.10.100.10">
    <property type="entry name" value="Mannose-Binding Protein A, subunit A"/>
    <property type="match status" value="1"/>
</dbReference>
<dbReference type="InterPro" id="IPR016187">
    <property type="entry name" value="CTDL_fold"/>
</dbReference>
<reference evidence="5" key="1">
    <citation type="submission" date="2025-08" db="UniProtKB">
        <authorList>
            <consortium name="RefSeq"/>
        </authorList>
    </citation>
    <scope>IDENTIFICATION</scope>
    <source>
        <tissue evidence="5">Gonad</tissue>
    </source>
</reference>
<dbReference type="PROSITE" id="PS50041">
    <property type="entry name" value="C_TYPE_LECTIN_2"/>
    <property type="match status" value="1"/>
</dbReference>
<dbReference type="PROSITE" id="PS00615">
    <property type="entry name" value="C_TYPE_LECTIN_1"/>
    <property type="match status" value="1"/>
</dbReference>
<dbReference type="Pfam" id="PF00059">
    <property type="entry name" value="Lectin_C"/>
    <property type="match status" value="1"/>
</dbReference>
<dbReference type="GeneID" id="109483034"/>
<evidence type="ECO:0000259" key="3">
    <source>
        <dbReference type="PROSITE" id="PS50041"/>
    </source>
</evidence>
<dbReference type="PANTHER" id="PTHR22801:SF63">
    <property type="entry name" value="C-TYPE LECTIN DOMAIN-CONTAINING PROTEIN"/>
    <property type="match status" value="1"/>
</dbReference>
<evidence type="ECO:0000313" key="5">
    <source>
        <dbReference type="RefSeq" id="XP_019641549.1"/>
    </source>
</evidence>
<feature type="domain" description="C-type lectin" evidence="3">
    <location>
        <begin position="53"/>
        <end position="170"/>
    </location>
</feature>
<accession>A0A6P5A5J4</accession>
<dbReference type="InterPro" id="IPR016186">
    <property type="entry name" value="C-type_lectin-like/link_sf"/>
</dbReference>
<dbReference type="RefSeq" id="XP_019641549.1">
    <property type="nucleotide sequence ID" value="XM_019785990.1"/>
</dbReference>
<dbReference type="AlphaFoldDB" id="A0A6P5A5J4"/>
<dbReference type="InterPro" id="IPR001304">
    <property type="entry name" value="C-type_lectin-like"/>
</dbReference>
<dbReference type="Proteomes" id="UP000515135">
    <property type="component" value="Unplaced"/>
</dbReference>
<name>A0A6P5A5J4_BRABE</name>
<organism evidence="4 5">
    <name type="scientific">Branchiostoma belcheri</name>
    <name type="common">Amphioxus</name>
    <dbReference type="NCBI Taxonomy" id="7741"/>
    <lineage>
        <taxon>Eukaryota</taxon>
        <taxon>Metazoa</taxon>
        <taxon>Chordata</taxon>
        <taxon>Cephalochordata</taxon>
        <taxon>Leptocardii</taxon>
        <taxon>Amphioxiformes</taxon>
        <taxon>Branchiostomatidae</taxon>
        <taxon>Branchiostoma</taxon>
    </lineage>
</organism>
<dbReference type="InterPro" id="IPR018378">
    <property type="entry name" value="C-type_lectin_CS"/>
</dbReference>
<keyword evidence="1" id="KW-1015">Disulfide bond</keyword>
<dbReference type="OrthoDB" id="418245at2759"/>
<dbReference type="KEGG" id="bbel:109483034"/>
<feature type="region of interest" description="Disordered" evidence="2">
    <location>
        <begin position="1"/>
        <end position="27"/>
    </location>
</feature>
<dbReference type="InterPro" id="IPR050801">
    <property type="entry name" value="Ca-Dep_Lectins_ImmuneDev"/>
</dbReference>
<dbReference type="CDD" id="cd00037">
    <property type="entry name" value="CLECT"/>
    <property type="match status" value="1"/>
</dbReference>
<keyword evidence="4" id="KW-1185">Reference proteome</keyword>
<evidence type="ECO:0000313" key="4">
    <source>
        <dbReference type="Proteomes" id="UP000515135"/>
    </source>
</evidence>
<evidence type="ECO:0000256" key="2">
    <source>
        <dbReference type="SAM" id="MobiDB-lite"/>
    </source>
</evidence>
<proteinExistence type="predicted"/>
<sequence length="182" mass="20349">MSLATREPTDTSIGGWRPGQPSPRRRRNASLLESRSMHMGLECPKPDYDYFSHTGICYKSFAEEKTYDKAKQTCAADRGMLAMPKDDATNTFIYGLEYGDGDRWIGLSDAASEDNWVFEDGQTLASTGYNNWDQDEPSGGEGENCVVLRSENPTTWNDLGCNHNKRFICQLGKSAVASVFFF</sequence>
<dbReference type="SMART" id="SM00034">
    <property type="entry name" value="CLECT"/>
    <property type="match status" value="1"/>
</dbReference>
<protein>
    <submittedName>
        <fullName evidence="5">Tetranectin-like protein</fullName>
    </submittedName>
</protein>
<gene>
    <name evidence="5" type="primary">LOC109483034</name>
</gene>
<evidence type="ECO:0000256" key="1">
    <source>
        <dbReference type="ARBA" id="ARBA00023157"/>
    </source>
</evidence>
<dbReference type="PANTHER" id="PTHR22801">
    <property type="entry name" value="LITHOSTATHINE"/>
    <property type="match status" value="1"/>
</dbReference>
<dbReference type="SUPFAM" id="SSF56436">
    <property type="entry name" value="C-type lectin-like"/>
    <property type="match status" value="1"/>
</dbReference>